<dbReference type="GO" id="GO:0017004">
    <property type="term" value="P:cytochrome complex assembly"/>
    <property type="evidence" value="ECO:0007669"/>
    <property type="project" value="UniProtKB-KW"/>
</dbReference>
<feature type="chain" id="PRO_5011023175" description="Cytochrome c-type biogenesis protein" evidence="7">
    <location>
        <begin position="18"/>
        <end position="150"/>
    </location>
</feature>
<dbReference type="Pfam" id="PF03918">
    <property type="entry name" value="CcmH"/>
    <property type="match status" value="1"/>
</dbReference>
<dbReference type="PANTHER" id="PTHR47870:SF1">
    <property type="entry name" value="CYTOCHROME C-TYPE BIOGENESIS PROTEIN CCMH"/>
    <property type="match status" value="1"/>
</dbReference>
<dbReference type="InterPro" id="IPR038297">
    <property type="entry name" value="CcmH/CycL/NrfF/Ccl2_sf"/>
</dbReference>
<evidence type="ECO:0000256" key="7">
    <source>
        <dbReference type="RuleBase" id="RU364112"/>
    </source>
</evidence>
<comment type="function">
    <text evidence="7">Possible subunit of a heme lyase.</text>
</comment>
<dbReference type="Gene3D" id="1.10.8.640">
    <property type="entry name" value="Cytochrome C biogenesis protein"/>
    <property type="match status" value="1"/>
</dbReference>
<dbReference type="Proteomes" id="UP000051870">
    <property type="component" value="Unassembled WGS sequence"/>
</dbReference>
<evidence type="ECO:0000313" key="9">
    <source>
        <dbReference type="EMBL" id="CUJ96015.1"/>
    </source>
</evidence>
<dbReference type="AlphaFoldDB" id="A0A0P1I7T3"/>
<feature type="transmembrane region" description="Helical" evidence="7">
    <location>
        <begin position="101"/>
        <end position="122"/>
    </location>
</feature>
<dbReference type="CDD" id="cd16378">
    <property type="entry name" value="CcmH_N"/>
    <property type="match status" value="1"/>
</dbReference>
<sequence length="150" mass="16604">MKRLLMILVLVASPVWAVQPDEVLDDPALEARARELSKDLRCLVCRNESIDDSNADLARDLRLLVRERLVAGDSNDEAMAFIVDRYGEYVLLNPKTSGSNLVLWLAGPLMLLLAGGVGAVYLRRRSVAPVSGEDGLSDEEQARLKKIMEK</sequence>
<feature type="domain" description="CcmH/CycL/Ccl2/NrfF N-terminal" evidence="8">
    <location>
        <begin position="6"/>
        <end position="148"/>
    </location>
</feature>
<evidence type="ECO:0000313" key="10">
    <source>
        <dbReference type="Proteomes" id="UP000051870"/>
    </source>
</evidence>
<evidence type="ECO:0000259" key="8">
    <source>
        <dbReference type="Pfam" id="PF03918"/>
    </source>
</evidence>
<keyword evidence="5" id="KW-0201">Cytochrome c-type biogenesis</keyword>
<feature type="signal peptide" evidence="7">
    <location>
        <begin position="1"/>
        <end position="17"/>
    </location>
</feature>
<evidence type="ECO:0000256" key="6">
    <source>
        <dbReference type="ARBA" id="ARBA00023004"/>
    </source>
</evidence>
<dbReference type="STRING" id="1715693.PH7735_01941"/>
<dbReference type="PANTHER" id="PTHR47870">
    <property type="entry name" value="CYTOCHROME C-TYPE BIOGENESIS PROTEIN CCMH"/>
    <property type="match status" value="1"/>
</dbReference>
<dbReference type="InterPro" id="IPR051263">
    <property type="entry name" value="C-type_cytochrome_biogenesis"/>
</dbReference>
<protein>
    <recommendedName>
        <fullName evidence="7">Cytochrome c-type biogenesis protein</fullName>
    </recommendedName>
</protein>
<dbReference type="InterPro" id="IPR005616">
    <property type="entry name" value="CcmH/CycL/Ccl2/NrfF_N"/>
</dbReference>
<name>A0A0P1I7T3_9RHOB</name>
<accession>A0A0P1I7T3</accession>
<keyword evidence="7" id="KW-0472">Membrane</keyword>
<comment type="similarity">
    <text evidence="1 7">Belongs to the CcmH/CycL/Ccl2/NrfF family.</text>
</comment>
<keyword evidence="10" id="KW-1185">Reference proteome</keyword>
<keyword evidence="3 7" id="KW-0479">Metal-binding</keyword>
<evidence type="ECO:0000256" key="5">
    <source>
        <dbReference type="ARBA" id="ARBA00022748"/>
    </source>
</evidence>
<evidence type="ECO:0000256" key="2">
    <source>
        <dbReference type="ARBA" id="ARBA00022617"/>
    </source>
</evidence>
<dbReference type="EMBL" id="CYTW01000001">
    <property type="protein sequence ID" value="CUJ96015.1"/>
    <property type="molecule type" value="Genomic_DNA"/>
</dbReference>
<reference evidence="10" key="1">
    <citation type="submission" date="2015-09" db="EMBL/GenBank/DDBJ databases">
        <authorList>
            <person name="Rodrigo-Torres Lidia"/>
            <person name="Arahal R.David."/>
        </authorList>
    </citation>
    <scope>NUCLEOTIDE SEQUENCE [LARGE SCALE GENOMIC DNA]</scope>
    <source>
        <strain evidence="10">CECT 7735</strain>
    </source>
</reference>
<keyword evidence="7" id="KW-1133">Transmembrane helix</keyword>
<proteinExistence type="inferred from homology"/>
<evidence type="ECO:0000256" key="4">
    <source>
        <dbReference type="ARBA" id="ARBA00022729"/>
    </source>
</evidence>
<dbReference type="GO" id="GO:0046872">
    <property type="term" value="F:metal ion binding"/>
    <property type="evidence" value="ECO:0007669"/>
    <property type="project" value="UniProtKB-KW"/>
</dbReference>
<dbReference type="GO" id="GO:0005886">
    <property type="term" value="C:plasma membrane"/>
    <property type="evidence" value="ECO:0007669"/>
    <property type="project" value="TreeGrafter"/>
</dbReference>
<dbReference type="GeneID" id="83880976"/>
<evidence type="ECO:0000256" key="1">
    <source>
        <dbReference type="ARBA" id="ARBA00010342"/>
    </source>
</evidence>
<evidence type="ECO:0000256" key="3">
    <source>
        <dbReference type="ARBA" id="ARBA00022723"/>
    </source>
</evidence>
<keyword evidence="4 7" id="KW-0732">Signal</keyword>
<gene>
    <name evidence="9" type="primary">ccmH</name>
    <name evidence="9" type="ORF">PH7735_01941</name>
</gene>
<dbReference type="RefSeq" id="WP_058311012.1">
    <property type="nucleotide sequence ID" value="NZ_CYTW01000001.1"/>
</dbReference>
<organism evidence="9 10">
    <name type="scientific">Shimia thalassica</name>
    <dbReference type="NCBI Taxonomy" id="1715693"/>
    <lineage>
        <taxon>Bacteria</taxon>
        <taxon>Pseudomonadati</taxon>
        <taxon>Pseudomonadota</taxon>
        <taxon>Alphaproteobacteria</taxon>
        <taxon>Rhodobacterales</taxon>
        <taxon>Roseobacteraceae</taxon>
    </lineage>
</organism>
<keyword evidence="7" id="KW-0812">Transmembrane</keyword>
<keyword evidence="6 7" id="KW-0408">Iron</keyword>
<keyword evidence="2 7" id="KW-0349">Heme</keyword>